<dbReference type="GO" id="GO:0004386">
    <property type="term" value="F:helicase activity"/>
    <property type="evidence" value="ECO:0007669"/>
    <property type="project" value="UniProtKB-KW"/>
</dbReference>
<keyword evidence="2" id="KW-0547">Nucleotide-binding</keyword>
<evidence type="ECO:0000313" key="2">
    <source>
        <dbReference type="EMBL" id="QAB17126.1"/>
    </source>
</evidence>
<keyword evidence="3" id="KW-1185">Reference proteome</keyword>
<evidence type="ECO:0000313" key="3">
    <source>
        <dbReference type="Proteomes" id="UP000285768"/>
    </source>
</evidence>
<protein>
    <submittedName>
        <fullName evidence="2">Helicase</fullName>
    </submittedName>
</protein>
<sequence length="186" mass="19537">MSDTTTPVAQTTAQPNGGAAATPAEPNGDAEVDYKAKYEETLAHSRQWEQRAKENKAAAEKLAQVEEAQKTTEQKQADQLAALQAENAAFKAEKQQAAWAKEVAEATGVPAGVLRGSTLEELQAHAELLKPAFAKEPEPLKPVPTIGNQPRNPGNVSLPEQIAAAEAAGNHQLVAALKAMQLGAAS</sequence>
<name>A0ABX5QDK6_9MICO</name>
<feature type="compositionally biased region" description="Basic and acidic residues" evidence="1">
    <location>
        <begin position="45"/>
        <end position="76"/>
    </location>
</feature>
<dbReference type="RefSeq" id="WP_128386375.1">
    <property type="nucleotide sequence ID" value="NZ_CP035037.1"/>
</dbReference>
<feature type="compositionally biased region" description="Low complexity" evidence="1">
    <location>
        <begin position="1"/>
        <end position="15"/>
    </location>
</feature>
<organism evidence="2 3">
    <name type="scientific">Leucobacter muris</name>
    <dbReference type="NCBI Taxonomy" id="1935379"/>
    <lineage>
        <taxon>Bacteria</taxon>
        <taxon>Bacillati</taxon>
        <taxon>Actinomycetota</taxon>
        <taxon>Actinomycetes</taxon>
        <taxon>Micrococcales</taxon>
        <taxon>Microbacteriaceae</taxon>
        <taxon>Leucobacter</taxon>
    </lineage>
</organism>
<accession>A0ABX5QDK6</accession>
<gene>
    <name evidence="2" type="ORF">Leucomu_03595</name>
</gene>
<feature type="compositionally biased region" description="Polar residues" evidence="1">
    <location>
        <begin position="146"/>
        <end position="155"/>
    </location>
</feature>
<dbReference type="Proteomes" id="UP000285768">
    <property type="component" value="Chromosome"/>
</dbReference>
<dbReference type="EMBL" id="CP035037">
    <property type="protein sequence ID" value="QAB17126.1"/>
    <property type="molecule type" value="Genomic_DNA"/>
</dbReference>
<reference evidence="2 3" key="1">
    <citation type="submission" date="2019-01" db="EMBL/GenBank/DDBJ databases">
        <title>Leucobacter muris sp. nov. isolated from the nose of a laboratory mouse.</title>
        <authorList>
            <person name="Benga L."/>
            <person name="Sproeer C."/>
            <person name="Schumann P."/>
            <person name="Verbarg S."/>
            <person name="Bunk B."/>
            <person name="Engelhardt E."/>
            <person name="Benten P.M."/>
            <person name="Sager M."/>
        </authorList>
    </citation>
    <scope>NUCLEOTIDE SEQUENCE [LARGE SCALE GENOMIC DNA]</scope>
    <source>
        <strain evidence="2 3">DSM 101948</strain>
    </source>
</reference>
<evidence type="ECO:0000256" key="1">
    <source>
        <dbReference type="SAM" id="MobiDB-lite"/>
    </source>
</evidence>
<keyword evidence="2" id="KW-0347">Helicase</keyword>
<feature type="region of interest" description="Disordered" evidence="1">
    <location>
        <begin position="45"/>
        <end position="77"/>
    </location>
</feature>
<feature type="region of interest" description="Disordered" evidence="1">
    <location>
        <begin position="136"/>
        <end position="157"/>
    </location>
</feature>
<keyword evidence="2" id="KW-0067">ATP-binding</keyword>
<proteinExistence type="predicted"/>
<feature type="region of interest" description="Disordered" evidence="1">
    <location>
        <begin position="1"/>
        <end position="29"/>
    </location>
</feature>
<keyword evidence="2" id="KW-0378">Hydrolase</keyword>